<dbReference type="RefSeq" id="WP_063370155.1">
    <property type="nucleotide sequence ID" value="NZ_AUYC01000084.1"/>
</dbReference>
<dbReference type="EMBL" id="AUYC01000084">
    <property type="protein sequence ID" value="KZN58239.1"/>
    <property type="molecule type" value="Genomic_DNA"/>
</dbReference>
<dbReference type="AlphaFoldDB" id="A0A167HKJ2"/>
<gene>
    <name evidence="2" type="ORF">N473_05720</name>
</gene>
<dbReference type="Gene3D" id="3.40.50.12230">
    <property type="match status" value="1"/>
</dbReference>
<dbReference type="PATRIC" id="fig|1365248.3.peg.5115"/>
<protein>
    <recommendedName>
        <fullName evidence="1">Formyl transferase N-terminal domain-containing protein</fullName>
    </recommendedName>
</protein>
<dbReference type="InterPro" id="IPR036477">
    <property type="entry name" value="Formyl_transf_N_sf"/>
</dbReference>
<reference evidence="2 3" key="1">
    <citation type="submission" date="2013-07" db="EMBL/GenBank/DDBJ databases">
        <title>Comparative Genomic and Metabolomic Analysis of Twelve Strains of Pseudoalteromonas luteoviolacea.</title>
        <authorList>
            <person name="Vynne N.G."/>
            <person name="Mansson M."/>
            <person name="Gram L."/>
        </authorList>
    </citation>
    <scope>NUCLEOTIDE SEQUENCE [LARGE SCALE GENOMIC DNA]</scope>
    <source>
        <strain evidence="2 3">CPMOR-1</strain>
    </source>
</reference>
<comment type="caution">
    <text evidence="2">The sequence shown here is derived from an EMBL/GenBank/DDBJ whole genome shotgun (WGS) entry which is preliminary data.</text>
</comment>
<dbReference type="Proteomes" id="UP000076486">
    <property type="component" value="Unassembled WGS sequence"/>
</dbReference>
<evidence type="ECO:0000313" key="2">
    <source>
        <dbReference type="EMBL" id="KZN58239.1"/>
    </source>
</evidence>
<evidence type="ECO:0000313" key="3">
    <source>
        <dbReference type="Proteomes" id="UP000076486"/>
    </source>
</evidence>
<sequence>MKITILTDQQDSWFVPYGNKLLGSLNALGGLDVTYIHDQSEVPDNNDILFLLSCVKIVKKSTLDKSKSNIVVHASDLPAGKGFSPLQWQIREGKSAVTLTLFEANEAVDDGPYYFKHSLDLIDTELLPESRNRMAEEIVQMCIKYVAQFPDWEPHQQQGTESFYGRLTDKDDELDINKPLSEQMDLIRGADFDKFPLHFSYKGKKFTVKVSHDGKS</sequence>
<organism evidence="2 3">
    <name type="scientific">Pseudoalteromonas luteoviolacea CPMOR-1</name>
    <dbReference type="NCBI Taxonomy" id="1365248"/>
    <lineage>
        <taxon>Bacteria</taxon>
        <taxon>Pseudomonadati</taxon>
        <taxon>Pseudomonadota</taxon>
        <taxon>Gammaproteobacteria</taxon>
        <taxon>Alteromonadales</taxon>
        <taxon>Pseudoalteromonadaceae</taxon>
        <taxon>Pseudoalteromonas</taxon>
    </lineage>
</organism>
<dbReference type="Pfam" id="PF00551">
    <property type="entry name" value="Formyl_trans_N"/>
    <property type="match status" value="1"/>
</dbReference>
<accession>A0A167HKJ2</accession>
<evidence type="ECO:0000259" key="1">
    <source>
        <dbReference type="Pfam" id="PF00551"/>
    </source>
</evidence>
<dbReference type="SUPFAM" id="SSF53328">
    <property type="entry name" value="Formyltransferase"/>
    <property type="match status" value="1"/>
</dbReference>
<dbReference type="InterPro" id="IPR002376">
    <property type="entry name" value="Formyl_transf_N"/>
</dbReference>
<proteinExistence type="predicted"/>
<name>A0A167HKJ2_9GAMM</name>
<feature type="domain" description="Formyl transferase N-terminal" evidence="1">
    <location>
        <begin position="46"/>
        <end position="141"/>
    </location>
</feature>